<gene>
    <name evidence="1" type="ordered locus">BAbS19_I02410</name>
</gene>
<protein>
    <submittedName>
        <fullName evidence="1">Uncharacterized protein</fullName>
    </submittedName>
</protein>
<dbReference type="KEGG" id="bmc:BAbS19_I02410"/>
<dbReference type="RefSeq" id="WP_002965506.1">
    <property type="nucleotide sequence ID" value="NC_010742.1"/>
</dbReference>
<evidence type="ECO:0000313" key="2">
    <source>
        <dbReference type="Proteomes" id="UP000002565"/>
    </source>
</evidence>
<dbReference type="AlphaFoldDB" id="A0A0F6ANZ3"/>
<evidence type="ECO:0000313" key="1">
    <source>
        <dbReference type="EMBL" id="ACD71786.1"/>
    </source>
</evidence>
<dbReference type="PATRIC" id="fig|359391.4.peg.273"/>
<dbReference type="GO" id="GO:0043565">
    <property type="term" value="F:sequence-specific DNA binding"/>
    <property type="evidence" value="ECO:0007669"/>
    <property type="project" value="InterPro"/>
</dbReference>
<reference evidence="1 2" key="1">
    <citation type="journal article" date="2008" name="PLoS ONE">
        <title>Genome sequence of Brucella abortus vaccine strain S19 compared to virulent strains yields candidate virulence genes.</title>
        <authorList>
            <person name="Crasta O.R."/>
            <person name="Folkerts O."/>
            <person name="Fei Z."/>
            <person name="Mane S.P."/>
            <person name="Evans C."/>
            <person name="Martino-Catt S."/>
            <person name="Bricker B."/>
            <person name="Yu G."/>
            <person name="Du L."/>
            <person name="Sobral B.W."/>
        </authorList>
    </citation>
    <scope>NUCLEOTIDE SEQUENCE [LARGE SCALE GENOMIC DNA]</scope>
    <source>
        <strain evidence="1 2">S19</strain>
    </source>
</reference>
<dbReference type="EMBL" id="CP000887">
    <property type="protein sequence ID" value="ACD71786.1"/>
    <property type="molecule type" value="Genomic_DNA"/>
</dbReference>
<proteinExistence type="predicted"/>
<name>A0A0F6ANZ3_BRUA1</name>
<sequence length="338" mass="39225">MNIHASNLDIEKFRKVYALVTGGATDGERVAAQARARKIAERAGMSLNDAVSQLDSQPKPKPANFFEGFADWMEEKEPGYKAKRAREVVEREQRYASRRAEILKQFGTAKAFLDPTPNERLILKAAEPFIAELGEPYEDACGTWRRPISSFAGVHSHFFNLDDVDPEAIMAIKAAIPFPETIRGAFEELKVWDKLNDDRAHFYGHHEYYYELPVELRIELLREVMRTQPVTSWGDLEARFHYKSYAWQRQWIDPKDFDDPEWSRLFDDVRILRALAEKPFREPVQNGRRTNAEKRSAVLSMLDTNPELSDREICRRVGVSPQTVGNWRRRRNDRLSQP</sequence>
<dbReference type="GeneID" id="93017292"/>
<dbReference type="Proteomes" id="UP000002565">
    <property type="component" value="Chromosome 1"/>
</dbReference>
<dbReference type="InterPro" id="IPR010921">
    <property type="entry name" value="Trp_repressor/repl_initiator"/>
</dbReference>
<organism evidence="1 2">
    <name type="scientific">Brucella abortus (strain S19)</name>
    <dbReference type="NCBI Taxonomy" id="430066"/>
    <lineage>
        <taxon>Bacteria</taxon>
        <taxon>Pseudomonadati</taxon>
        <taxon>Pseudomonadota</taxon>
        <taxon>Alphaproteobacteria</taxon>
        <taxon>Hyphomicrobiales</taxon>
        <taxon>Brucellaceae</taxon>
        <taxon>Brucella/Ochrobactrum group</taxon>
        <taxon>Brucella</taxon>
    </lineage>
</organism>
<dbReference type="SUPFAM" id="SSF48295">
    <property type="entry name" value="TrpR-like"/>
    <property type="match status" value="1"/>
</dbReference>
<dbReference type="HOGENOM" id="CLU_066204_0_0_5"/>
<accession>A0A0F6ANZ3</accession>